<dbReference type="SUPFAM" id="SSF47336">
    <property type="entry name" value="ACP-like"/>
    <property type="match status" value="1"/>
</dbReference>
<evidence type="ECO:0000256" key="3">
    <source>
        <dbReference type="SAM" id="MobiDB-lite"/>
    </source>
</evidence>
<proteinExistence type="predicted"/>
<dbReference type="GO" id="GO:0031177">
    <property type="term" value="F:phosphopantetheine binding"/>
    <property type="evidence" value="ECO:0007669"/>
    <property type="project" value="InterPro"/>
</dbReference>
<accession>A0AAE3D1V1</accession>
<dbReference type="PANTHER" id="PTHR44845">
    <property type="entry name" value="CARRIER DOMAIN-CONTAINING PROTEIN"/>
    <property type="match status" value="1"/>
</dbReference>
<protein>
    <recommendedName>
        <fullName evidence="4">Carrier domain-containing protein</fullName>
    </recommendedName>
</protein>
<keyword evidence="1" id="KW-0596">Phosphopantetheine</keyword>
<dbReference type="Pfam" id="PF00975">
    <property type="entry name" value="Thioesterase"/>
    <property type="match status" value="1"/>
</dbReference>
<dbReference type="SMART" id="SM00823">
    <property type="entry name" value="PKS_PP"/>
    <property type="match status" value="1"/>
</dbReference>
<feature type="region of interest" description="Disordered" evidence="3">
    <location>
        <begin position="291"/>
        <end position="322"/>
    </location>
</feature>
<dbReference type="Proteomes" id="UP001196509">
    <property type="component" value="Unassembled WGS sequence"/>
</dbReference>
<dbReference type="InterPro" id="IPR009081">
    <property type="entry name" value="PP-bd_ACP"/>
</dbReference>
<feature type="domain" description="Carrier" evidence="4">
    <location>
        <begin position="21"/>
        <end position="96"/>
    </location>
</feature>
<dbReference type="Gene3D" id="3.40.50.1820">
    <property type="entry name" value="alpha/beta hydrolase"/>
    <property type="match status" value="1"/>
</dbReference>
<keyword evidence="2" id="KW-0597">Phosphoprotein</keyword>
<dbReference type="InterPro" id="IPR020806">
    <property type="entry name" value="PKS_PP-bd"/>
</dbReference>
<dbReference type="AlphaFoldDB" id="A0AAE3D1V1"/>
<comment type="caution">
    <text evidence="5">The sequence shown here is derived from an EMBL/GenBank/DDBJ whole genome shotgun (WGS) entry which is preliminary data.</text>
</comment>
<dbReference type="PANTHER" id="PTHR44845:SF6">
    <property type="entry name" value="BETA-ALANINE-ACTIVATING ENZYME"/>
    <property type="match status" value="1"/>
</dbReference>
<reference evidence="5" key="1">
    <citation type="submission" date="2021-08" db="EMBL/GenBank/DDBJ databases">
        <title>Hoeflea bacterium WL0058 sp. nov., isolated from the sediment.</title>
        <authorList>
            <person name="Wang L."/>
            <person name="Zhang D."/>
        </authorList>
    </citation>
    <scope>NUCLEOTIDE SEQUENCE</scope>
    <source>
        <strain evidence="5">WL0058</strain>
    </source>
</reference>
<evidence type="ECO:0000259" key="4">
    <source>
        <dbReference type="PROSITE" id="PS50075"/>
    </source>
</evidence>
<evidence type="ECO:0000256" key="2">
    <source>
        <dbReference type="ARBA" id="ARBA00022553"/>
    </source>
</evidence>
<dbReference type="Pfam" id="PF00550">
    <property type="entry name" value="PP-binding"/>
    <property type="match status" value="1"/>
</dbReference>
<dbReference type="RefSeq" id="WP_220228924.1">
    <property type="nucleotide sequence ID" value="NZ_JAICBX010000002.1"/>
</dbReference>
<dbReference type="InterPro" id="IPR029058">
    <property type="entry name" value="AB_hydrolase_fold"/>
</dbReference>
<evidence type="ECO:0000313" key="6">
    <source>
        <dbReference type="Proteomes" id="UP001196509"/>
    </source>
</evidence>
<dbReference type="InterPro" id="IPR036736">
    <property type="entry name" value="ACP-like_sf"/>
</dbReference>
<sequence>MNETSEMVARDSLSLETAYASPTGETEQIIADIWAQVFSISGIGVDDDFFELGGDSLAAESITRMVSEKFGVSVKSGALVESSTIREIANVISSANRPSLPSHIVPLRSTGNRIPIFIVHGAAGILFPTSSFMEGFHDDQPVYAFQVPGYDGQCQPLDTIEEIAAEYLKCMRMVSPDGPWHLAAFCQGSWIAFEMAAQLGRESKSPSSLTMIDPVMHMGRMLNEHLQFLRSRKNPLARAFSEARWIARVQMDKFRCFRATGQWINPYHPDAYDLPGVWEWIRQRDLARHDTHAQNNARADEPHGVQGKFDTEKELERRRSKDANSATARLEIAYYRYCPNAPLTIPVHLIASEKQNRQLNNPLYPLRRFLPTLTITVLGKTHRQTVSTTGPENSSIIQRVADEASCLV</sequence>
<dbReference type="EMBL" id="JAICBX010000002">
    <property type="protein sequence ID" value="MBW8638286.1"/>
    <property type="molecule type" value="Genomic_DNA"/>
</dbReference>
<name>A0AAE3D1V1_9HYPH</name>
<dbReference type="InterPro" id="IPR001031">
    <property type="entry name" value="Thioesterase"/>
</dbReference>
<evidence type="ECO:0000313" key="5">
    <source>
        <dbReference type="EMBL" id="MBW8638286.1"/>
    </source>
</evidence>
<organism evidence="5 6">
    <name type="scientific">Flavimaribacter sediminis</name>
    <dbReference type="NCBI Taxonomy" id="2865987"/>
    <lineage>
        <taxon>Bacteria</taxon>
        <taxon>Pseudomonadati</taxon>
        <taxon>Pseudomonadota</taxon>
        <taxon>Alphaproteobacteria</taxon>
        <taxon>Hyphomicrobiales</taxon>
        <taxon>Rhizobiaceae</taxon>
        <taxon>Flavimaribacter</taxon>
    </lineage>
</organism>
<gene>
    <name evidence="5" type="ORF">K1W69_13905</name>
</gene>
<evidence type="ECO:0000256" key="1">
    <source>
        <dbReference type="ARBA" id="ARBA00022450"/>
    </source>
</evidence>
<keyword evidence="6" id="KW-1185">Reference proteome</keyword>
<dbReference type="PROSITE" id="PS50075">
    <property type="entry name" value="CARRIER"/>
    <property type="match status" value="1"/>
</dbReference>
<dbReference type="Gene3D" id="1.10.1200.10">
    <property type="entry name" value="ACP-like"/>
    <property type="match status" value="1"/>
</dbReference>
<dbReference type="SUPFAM" id="SSF53474">
    <property type="entry name" value="alpha/beta-Hydrolases"/>
    <property type="match status" value="1"/>
</dbReference>